<evidence type="ECO:0000313" key="9">
    <source>
        <dbReference type="Proteomes" id="UP000242287"/>
    </source>
</evidence>
<protein>
    <recommendedName>
        <fullName evidence="7">TLC domain-containing protein</fullName>
    </recommendedName>
</protein>
<sequence>MPGTLDRFVGKTLGLVKLPPHLPALAISFFLFLLIHQVASPILSRRLAPQSYGAIKGKIARNNWAIHVVSQCHVLVVVPLALWCIMIETPGRNDDWDRAFGWDEHAGIVHAIACGYFLWDSLDAIINFIDLGFVLHGISTYLFTYHFPLKPFVAYYATRCLLWESSTFFLNNHWFLDKTGRTGTKAQLVNGIFLLATFFGVRIVYGGKISWDFMHTLLHVRKDVPPTYAIVFSIGNVLLVALNWIWFAKMIAALRKRFNKDAGERTKLVRGSGASVEGENNAEARA</sequence>
<feature type="transmembrane region" description="Helical" evidence="6">
    <location>
        <begin position="188"/>
        <end position="207"/>
    </location>
</feature>
<evidence type="ECO:0000256" key="4">
    <source>
        <dbReference type="ARBA" id="ARBA00023136"/>
    </source>
</evidence>
<evidence type="ECO:0000256" key="1">
    <source>
        <dbReference type="ARBA" id="ARBA00004141"/>
    </source>
</evidence>
<dbReference type="GO" id="GO:0016020">
    <property type="term" value="C:membrane"/>
    <property type="evidence" value="ECO:0007669"/>
    <property type="project" value="UniProtKB-SubCell"/>
</dbReference>
<feature type="transmembrane region" description="Helical" evidence="6">
    <location>
        <begin position="64"/>
        <end position="87"/>
    </location>
</feature>
<organism evidence="8 9">
    <name type="scientific">Amanita thiersii Skay4041</name>
    <dbReference type="NCBI Taxonomy" id="703135"/>
    <lineage>
        <taxon>Eukaryota</taxon>
        <taxon>Fungi</taxon>
        <taxon>Dikarya</taxon>
        <taxon>Basidiomycota</taxon>
        <taxon>Agaricomycotina</taxon>
        <taxon>Agaricomycetes</taxon>
        <taxon>Agaricomycetidae</taxon>
        <taxon>Agaricales</taxon>
        <taxon>Pluteineae</taxon>
        <taxon>Amanitaceae</taxon>
        <taxon>Amanita</taxon>
    </lineage>
</organism>
<dbReference type="InterPro" id="IPR006634">
    <property type="entry name" value="TLC-dom"/>
</dbReference>
<dbReference type="GO" id="GO:0055088">
    <property type="term" value="P:lipid homeostasis"/>
    <property type="evidence" value="ECO:0007669"/>
    <property type="project" value="TreeGrafter"/>
</dbReference>
<dbReference type="PANTHER" id="PTHR13439:SF0">
    <property type="entry name" value="TOPOISOMERASE I DAMAGE AFFECTED PROTEIN 4"/>
    <property type="match status" value="1"/>
</dbReference>
<dbReference type="STRING" id="703135.A0A2A9P0R6"/>
<comment type="subcellular location">
    <subcellularLocation>
        <location evidence="1">Membrane</location>
        <topology evidence="1">Multi-pass membrane protein</topology>
    </subcellularLocation>
</comment>
<dbReference type="Pfam" id="PF03798">
    <property type="entry name" value="TRAM_LAG1_CLN8"/>
    <property type="match status" value="1"/>
</dbReference>
<accession>A0A2A9P0R6</accession>
<reference evidence="8 9" key="1">
    <citation type="submission" date="2014-02" db="EMBL/GenBank/DDBJ databases">
        <title>Transposable element dynamics among asymbiotic and ectomycorrhizal Amanita fungi.</title>
        <authorList>
            <consortium name="DOE Joint Genome Institute"/>
            <person name="Hess J."/>
            <person name="Skrede I."/>
            <person name="Wolfe B."/>
            <person name="LaButti K."/>
            <person name="Ohm R.A."/>
            <person name="Grigoriev I.V."/>
            <person name="Pringle A."/>
        </authorList>
    </citation>
    <scope>NUCLEOTIDE SEQUENCE [LARGE SCALE GENOMIC DNA]</scope>
    <source>
        <strain evidence="8 9">SKay4041</strain>
    </source>
</reference>
<feature type="transmembrane region" description="Helical" evidence="6">
    <location>
        <begin position="227"/>
        <end position="247"/>
    </location>
</feature>
<keyword evidence="9" id="KW-1185">Reference proteome</keyword>
<evidence type="ECO:0000256" key="6">
    <source>
        <dbReference type="SAM" id="Phobius"/>
    </source>
</evidence>
<evidence type="ECO:0000313" key="8">
    <source>
        <dbReference type="EMBL" id="PFH54160.1"/>
    </source>
</evidence>
<evidence type="ECO:0000256" key="5">
    <source>
        <dbReference type="PROSITE-ProRule" id="PRU00205"/>
    </source>
</evidence>
<dbReference type="PROSITE" id="PS50922">
    <property type="entry name" value="TLC"/>
    <property type="match status" value="1"/>
</dbReference>
<keyword evidence="2 5" id="KW-0812">Transmembrane</keyword>
<dbReference type="InterPro" id="IPR050846">
    <property type="entry name" value="TLCD"/>
</dbReference>
<feature type="domain" description="TLC" evidence="7">
    <location>
        <begin position="59"/>
        <end position="259"/>
    </location>
</feature>
<evidence type="ECO:0000256" key="2">
    <source>
        <dbReference type="ARBA" id="ARBA00022692"/>
    </source>
</evidence>
<dbReference type="OrthoDB" id="10266980at2759"/>
<keyword evidence="3 6" id="KW-1133">Transmembrane helix</keyword>
<gene>
    <name evidence="8" type="ORF">AMATHDRAFT_72687</name>
</gene>
<dbReference type="SMART" id="SM00724">
    <property type="entry name" value="TLC"/>
    <property type="match status" value="1"/>
</dbReference>
<dbReference type="EMBL" id="KZ301970">
    <property type="protein sequence ID" value="PFH54160.1"/>
    <property type="molecule type" value="Genomic_DNA"/>
</dbReference>
<dbReference type="PANTHER" id="PTHR13439">
    <property type="entry name" value="CT120 PROTEIN"/>
    <property type="match status" value="1"/>
</dbReference>
<feature type="transmembrane region" description="Helical" evidence="6">
    <location>
        <begin position="126"/>
        <end position="147"/>
    </location>
</feature>
<keyword evidence="4 5" id="KW-0472">Membrane</keyword>
<name>A0A2A9P0R6_9AGAR</name>
<dbReference type="AlphaFoldDB" id="A0A2A9P0R6"/>
<dbReference type="Proteomes" id="UP000242287">
    <property type="component" value="Unassembled WGS sequence"/>
</dbReference>
<feature type="transmembrane region" description="Helical" evidence="6">
    <location>
        <begin position="20"/>
        <end position="43"/>
    </location>
</feature>
<proteinExistence type="predicted"/>
<evidence type="ECO:0000259" key="7">
    <source>
        <dbReference type="PROSITE" id="PS50922"/>
    </source>
</evidence>
<dbReference type="GO" id="GO:0005783">
    <property type="term" value="C:endoplasmic reticulum"/>
    <property type="evidence" value="ECO:0007669"/>
    <property type="project" value="TreeGrafter"/>
</dbReference>
<evidence type="ECO:0000256" key="3">
    <source>
        <dbReference type="ARBA" id="ARBA00022989"/>
    </source>
</evidence>